<dbReference type="Proteomes" id="UP000230069">
    <property type="component" value="Unassembled WGS sequence"/>
</dbReference>
<organism evidence="1 2">
    <name type="scientific">Aquilegia coerulea</name>
    <name type="common">Rocky mountain columbine</name>
    <dbReference type="NCBI Taxonomy" id="218851"/>
    <lineage>
        <taxon>Eukaryota</taxon>
        <taxon>Viridiplantae</taxon>
        <taxon>Streptophyta</taxon>
        <taxon>Embryophyta</taxon>
        <taxon>Tracheophyta</taxon>
        <taxon>Spermatophyta</taxon>
        <taxon>Magnoliopsida</taxon>
        <taxon>Ranunculales</taxon>
        <taxon>Ranunculaceae</taxon>
        <taxon>Thalictroideae</taxon>
        <taxon>Aquilegia</taxon>
    </lineage>
</organism>
<proteinExistence type="predicted"/>
<dbReference type="InParanoid" id="A0A2G5C8S8"/>
<evidence type="ECO:0000313" key="1">
    <source>
        <dbReference type="EMBL" id="PIA27683.1"/>
    </source>
</evidence>
<dbReference type="EMBL" id="KZ305093">
    <property type="protein sequence ID" value="PIA27683.1"/>
    <property type="molecule type" value="Genomic_DNA"/>
</dbReference>
<gene>
    <name evidence="1" type="ORF">AQUCO_07600091v1</name>
</gene>
<name>A0A2G5C8S8_AQUCA</name>
<accession>A0A2G5C8S8</accession>
<reference evidence="1 2" key="1">
    <citation type="submission" date="2017-09" db="EMBL/GenBank/DDBJ databases">
        <title>WGS assembly of Aquilegia coerulea Goldsmith.</title>
        <authorList>
            <person name="Hodges S."/>
            <person name="Kramer E."/>
            <person name="Nordborg M."/>
            <person name="Tomkins J."/>
            <person name="Borevitz J."/>
            <person name="Derieg N."/>
            <person name="Yan J."/>
            <person name="Mihaltcheva S."/>
            <person name="Hayes R.D."/>
            <person name="Rokhsar D."/>
        </authorList>
    </citation>
    <scope>NUCLEOTIDE SEQUENCE [LARGE SCALE GENOMIC DNA]</scope>
    <source>
        <strain evidence="2">cv. Goldsmith</strain>
    </source>
</reference>
<dbReference type="AlphaFoldDB" id="A0A2G5C8S8"/>
<sequence length="316" mass="36114">MGYGYGSPVQLDSSEMTDITTNEWGEPDKESCLALTKAITYHAGYYIPKMYKDGCGMPNAFVTKMVDAVKKTFGTENLAEDYLTDRVKAVWKEWISPPSAARPSTRKNPDIEFLDYLEAEMENPNLWKTIITVDECGEIDCKEDRKALLKAINLHVRRFIPIIYKDARDLPGACIERVMEALEENFNFNEVPEDCYITDLVKPAWSRYKNELRKKYIKDKDPATVKASSPSPFVTNEDWSRFVDMCTSAEYKVMCSQNLANRRKEEVPSTHDTRNLAAIGPEIEMVGNHNFDPKLGRTSVEVVCHTKKRKLSTMFS</sequence>
<keyword evidence="2" id="KW-1185">Reference proteome</keyword>
<protein>
    <submittedName>
        <fullName evidence="1">Uncharacterized protein</fullName>
    </submittedName>
</protein>
<evidence type="ECO:0000313" key="2">
    <source>
        <dbReference type="Proteomes" id="UP000230069"/>
    </source>
</evidence>
<dbReference type="OrthoDB" id="1293938at2759"/>